<dbReference type="AlphaFoldDB" id="F2J512"/>
<dbReference type="GO" id="GO:0016746">
    <property type="term" value="F:acyltransferase activity"/>
    <property type="evidence" value="ECO:0007669"/>
    <property type="project" value="UniProtKB-KW"/>
</dbReference>
<keyword evidence="2" id="KW-0378">Hydrolase</keyword>
<dbReference type="STRING" id="991905.SL003B_1626"/>
<protein>
    <submittedName>
        <fullName evidence="2">Hydrolase or acyltransferase</fullName>
    </submittedName>
</protein>
<dbReference type="PANTHER" id="PTHR43433">
    <property type="entry name" value="HYDROLASE, ALPHA/BETA FOLD FAMILY PROTEIN"/>
    <property type="match status" value="1"/>
</dbReference>
<dbReference type="Proteomes" id="UP000008130">
    <property type="component" value="Chromosome"/>
</dbReference>
<dbReference type="OrthoDB" id="9804723at2"/>
<keyword evidence="2" id="KW-0808">Transferase</keyword>
<dbReference type="SUPFAM" id="SSF53474">
    <property type="entry name" value="alpha/beta-Hydrolases"/>
    <property type="match status" value="1"/>
</dbReference>
<dbReference type="PANTHER" id="PTHR43433:SF5">
    <property type="entry name" value="AB HYDROLASE-1 DOMAIN-CONTAINING PROTEIN"/>
    <property type="match status" value="1"/>
</dbReference>
<keyword evidence="2" id="KW-0012">Acyltransferase</keyword>
<dbReference type="RefSeq" id="WP_013652371.1">
    <property type="nucleotide sequence ID" value="NC_015259.1"/>
</dbReference>
<dbReference type="Gene3D" id="3.40.50.1820">
    <property type="entry name" value="alpha/beta hydrolase"/>
    <property type="match status" value="1"/>
</dbReference>
<dbReference type="Pfam" id="PF00561">
    <property type="entry name" value="Abhydrolase_1"/>
    <property type="match status" value="1"/>
</dbReference>
<keyword evidence="3" id="KW-1185">Reference proteome</keyword>
<dbReference type="GO" id="GO:0046503">
    <property type="term" value="P:glycerolipid catabolic process"/>
    <property type="evidence" value="ECO:0007669"/>
    <property type="project" value="TreeGrafter"/>
</dbReference>
<proteinExistence type="predicted"/>
<organism evidence="2 3">
    <name type="scientific">Polymorphum gilvum (strain LMG 25793 / CGMCC 1.9160 / SL003B-26A1)</name>
    <dbReference type="NCBI Taxonomy" id="991905"/>
    <lineage>
        <taxon>Bacteria</taxon>
        <taxon>Pseudomonadati</taxon>
        <taxon>Pseudomonadota</taxon>
        <taxon>Alphaproteobacteria</taxon>
        <taxon>Rhodobacterales</taxon>
        <taxon>Paracoccaceae</taxon>
        <taxon>Polymorphum</taxon>
    </lineage>
</organism>
<dbReference type="InterPro" id="IPR000073">
    <property type="entry name" value="AB_hydrolase_1"/>
</dbReference>
<evidence type="ECO:0000313" key="3">
    <source>
        <dbReference type="Proteomes" id="UP000008130"/>
    </source>
</evidence>
<dbReference type="eggNOG" id="COG0596">
    <property type="taxonomic scope" value="Bacteria"/>
</dbReference>
<reference evidence="2 3" key="1">
    <citation type="journal article" date="2011" name="J. Bacteriol.">
        <title>Complete genome sequence of Polymorphum gilvum SL003B-26A1T, a crude oil-degrading bacterium from oil-polluted saline soil.</title>
        <authorList>
            <person name="Li S.G."/>
            <person name="Tang Y.Q."/>
            <person name="Nie Y."/>
            <person name="Cai M."/>
            <person name="Wu X.L."/>
        </authorList>
    </citation>
    <scope>NUCLEOTIDE SEQUENCE [LARGE SCALE GENOMIC DNA]</scope>
    <source>
        <strain evidence="3">LMG 25793 / CGMCC 1.9160 / SL003B-26A1</strain>
    </source>
</reference>
<accession>F2J512</accession>
<gene>
    <name evidence="2" type="ordered locus">SL003B_1626</name>
</gene>
<dbReference type="EMBL" id="CP002568">
    <property type="protein sequence ID" value="ADZ70054.1"/>
    <property type="molecule type" value="Genomic_DNA"/>
</dbReference>
<dbReference type="InterPro" id="IPR050471">
    <property type="entry name" value="AB_hydrolase"/>
</dbReference>
<evidence type="ECO:0000313" key="2">
    <source>
        <dbReference type="EMBL" id="ADZ70054.1"/>
    </source>
</evidence>
<dbReference type="KEGG" id="pgv:SL003B_1626"/>
<dbReference type="GO" id="GO:0004806">
    <property type="term" value="F:triacylglycerol lipase activity"/>
    <property type="evidence" value="ECO:0007669"/>
    <property type="project" value="TreeGrafter"/>
</dbReference>
<dbReference type="HOGENOM" id="CLU_020336_50_5_5"/>
<feature type="domain" description="AB hydrolase-1" evidence="1">
    <location>
        <begin position="21"/>
        <end position="121"/>
    </location>
</feature>
<sequence length="250" mass="26967">MPSFLSDGVEIAYLDEGEGAPILLIHGFASNKMVNWAYPGWVELLKKSGRRVIALDNRGHGESGKLYDPAAYGAPAMAEDARRLLDHLDIGQADVMGYSMGARITAFLTLNHPDRVGRAIFGGLGYGMITGVGDPEPIARGLEAASLQDVTDRTGRAFRAFADQTKSDRRALAACIRSSRQKITEEDVSRIRRPVLVAVGTNDDIAGSPDALADLIEGAKVLDITGRDHMLAVGDKIYKQGVLEFLEDGR</sequence>
<dbReference type="PRINTS" id="PR00111">
    <property type="entry name" value="ABHYDROLASE"/>
</dbReference>
<dbReference type="PATRIC" id="fig|991905.3.peg.1671"/>
<evidence type="ECO:0000259" key="1">
    <source>
        <dbReference type="Pfam" id="PF00561"/>
    </source>
</evidence>
<name>F2J512_POLGS</name>
<dbReference type="InterPro" id="IPR029058">
    <property type="entry name" value="AB_hydrolase_fold"/>
</dbReference>